<dbReference type="Pfam" id="PF00096">
    <property type="entry name" value="zf-C2H2"/>
    <property type="match status" value="3"/>
</dbReference>
<protein>
    <submittedName>
        <fullName evidence="8">Metal regulatory transcription factor 1</fullName>
    </submittedName>
</protein>
<feature type="domain" description="C2H2-type" evidence="7">
    <location>
        <begin position="134"/>
        <end position="163"/>
    </location>
</feature>
<feature type="domain" description="C2H2-type" evidence="7">
    <location>
        <begin position="59"/>
        <end position="88"/>
    </location>
</feature>
<accession>A0A8J4YGG2</accession>
<evidence type="ECO:0000259" key="7">
    <source>
        <dbReference type="PROSITE" id="PS50157"/>
    </source>
</evidence>
<keyword evidence="4" id="KW-0862">Zinc</keyword>
<dbReference type="GO" id="GO:0008270">
    <property type="term" value="F:zinc ion binding"/>
    <property type="evidence" value="ECO:0007669"/>
    <property type="project" value="UniProtKB-KW"/>
</dbReference>
<gene>
    <name evidence="8" type="primary">Mtf1</name>
    <name evidence="8" type="ORF">GWK47_035809</name>
</gene>
<dbReference type="SUPFAM" id="SSF57667">
    <property type="entry name" value="beta-beta-alpha zinc fingers"/>
    <property type="match status" value="2"/>
</dbReference>
<keyword evidence="3 5" id="KW-0863">Zinc-finger</keyword>
<dbReference type="PROSITE" id="PS00028">
    <property type="entry name" value="ZINC_FINGER_C2H2_1"/>
    <property type="match status" value="3"/>
</dbReference>
<feature type="compositionally biased region" description="Gly residues" evidence="6">
    <location>
        <begin position="237"/>
        <end position="247"/>
    </location>
</feature>
<feature type="region of interest" description="Disordered" evidence="6">
    <location>
        <begin position="174"/>
        <end position="262"/>
    </location>
</feature>
<reference evidence="8" key="1">
    <citation type="submission" date="2020-07" db="EMBL/GenBank/DDBJ databases">
        <title>The High-quality genome of the commercially important snow crab, Chionoecetes opilio.</title>
        <authorList>
            <person name="Jeong J.-H."/>
            <person name="Ryu S."/>
        </authorList>
    </citation>
    <scope>NUCLEOTIDE SEQUENCE</scope>
    <source>
        <strain evidence="8">MADBK_172401_WGS</strain>
        <tissue evidence="8">Digestive gland</tissue>
    </source>
</reference>
<organism evidence="8 9">
    <name type="scientific">Chionoecetes opilio</name>
    <name type="common">Atlantic snow crab</name>
    <name type="synonym">Cancer opilio</name>
    <dbReference type="NCBI Taxonomy" id="41210"/>
    <lineage>
        <taxon>Eukaryota</taxon>
        <taxon>Metazoa</taxon>
        <taxon>Ecdysozoa</taxon>
        <taxon>Arthropoda</taxon>
        <taxon>Crustacea</taxon>
        <taxon>Multicrustacea</taxon>
        <taxon>Malacostraca</taxon>
        <taxon>Eumalacostraca</taxon>
        <taxon>Eucarida</taxon>
        <taxon>Decapoda</taxon>
        <taxon>Pleocyemata</taxon>
        <taxon>Brachyura</taxon>
        <taxon>Eubrachyura</taxon>
        <taxon>Majoidea</taxon>
        <taxon>Majidae</taxon>
        <taxon>Chionoecetes</taxon>
    </lineage>
</organism>
<dbReference type="InterPro" id="IPR013087">
    <property type="entry name" value="Znf_C2H2_type"/>
</dbReference>
<evidence type="ECO:0000256" key="5">
    <source>
        <dbReference type="PROSITE-ProRule" id="PRU00042"/>
    </source>
</evidence>
<evidence type="ECO:0000313" key="9">
    <source>
        <dbReference type="Proteomes" id="UP000770661"/>
    </source>
</evidence>
<feature type="compositionally biased region" description="Polar residues" evidence="6">
    <location>
        <begin position="435"/>
        <end position="447"/>
    </location>
</feature>
<evidence type="ECO:0000256" key="6">
    <source>
        <dbReference type="SAM" id="MobiDB-lite"/>
    </source>
</evidence>
<dbReference type="Gene3D" id="3.30.160.60">
    <property type="entry name" value="Classic Zinc Finger"/>
    <property type="match status" value="3"/>
</dbReference>
<dbReference type="EMBL" id="JACEEZ010003947">
    <property type="protein sequence ID" value="KAG0726832.1"/>
    <property type="molecule type" value="Genomic_DNA"/>
</dbReference>
<dbReference type="SMART" id="SM00355">
    <property type="entry name" value="ZnF_C2H2"/>
    <property type="match status" value="3"/>
</dbReference>
<name>A0A8J4YGG2_CHIOP</name>
<evidence type="ECO:0000256" key="1">
    <source>
        <dbReference type="ARBA" id="ARBA00022723"/>
    </source>
</evidence>
<dbReference type="GO" id="GO:0005634">
    <property type="term" value="C:nucleus"/>
    <property type="evidence" value="ECO:0007669"/>
    <property type="project" value="TreeGrafter"/>
</dbReference>
<comment type="caution">
    <text evidence="8">The sequence shown here is derived from an EMBL/GenBank/DDBJ whole genome shotgun (WGS) entry which is preliminary data.</text>
</comment>
<dbReference type="FunFam" id="3.30.160.60:FF:000072">
    <property type="entry name" value="zinc finger protein 143 isoform X1"/>
    <property type="match status" value="1"/>
</dbReference>
<dbReference type="OrthoDB" id="6145499at2759"/>
<dbReference type="InterPro" id="IPR051061">
    <property type="entry name" value="Zinc_finger_trans_reg"/>
</dbReference>
<evidence type="ECO:0000313" key="8">
    <source>
        <dbReference type="EMBL" id="KAG0726832.1"/>
    </source>
</evidence>
<dbReference type="PROSITE" id="PS50157">
    <property type="entry name" value="ZINC_FINGER_C2H2_2"/>
    <property type="match status" value="3"/>
</dbReference>
<dbReference type="AlphaFoldDB" id="A0A8J4YGG2"/>
<feature type="region of interest" description="Disordered" evidence="6">
    <location>
        <begin position="369"/>
        <end position="487"/>
    </location>
</feature>
<keyword evidence="9" id="KW-1185">Reference proteome</keyword>
<proteinExistence type="predicted"/>
<evidence type="ECO:0000256" key="2">
    <source>
        <dbReference type="ARBA" id="ARBA00022737"/>
    </source>
</evidence>
<feature type="compositionally biased region" description="Polar residues" evidence="6">
    <location>
        <begin position="174"/>
        <end position="188"/>
    </location>
</feature>
<keyword evidence="1" id="KW-0479">Metal-binding</keyword>
<dbReference type="GO" id="GO:0006357">
    <property type="term" value="P:regulation of transcription by RNA polymerase II"/>
    <property type="evidence" value="ECO:0007669"/>
    <property type="project" value="TreeGrafter"/>
</dbReference>
<sequence length="487" mass="52608">MEVHTILLRYIQHTIRENEIVMHIHPGEFGMQMPEEPSHATLTIQARDPTTNTTTTRRFNCTYQGCERTYSTSSNLRTHLKTHRGEYRFQCLATGCGKAFLTSYSLKIHLRVHAQQKPYTCESDGCRKSFTTLYRCVEDGCGKSFTVSHHLRIHNRIHTAHMLFQRVLHSSLPPTYTSKHSNDSTTVQDPPPGQSRRGREGVAGRSQTRGMAGCHKEAVNGKREQGKDALKGEKMRSGGGQRGGCCGGRQQSTTSTSTTSTSEHKAFAIIPVGREGKDGPSSLTLQEFLELETLKSNPNMKVPIVNATDDISVGRLLQDSQSLEDLSQADDDRGLLEKITAHADICKCNPCRCDPSRGNECSCNAIADSAPTSPCPSPPQDMGAKSPDGGAQAMPSTLPAMALNTSRPVKDCPDALPSPSHPPLQAQPTQTPLTSESTLQTPDQQISVADLDDIGSLSSPSMEELIGSPVFGSGVKGESGPLASGAA</sequence>
<dbReference type="Proteomes" id="UP000770661">
    <property type="component" value="Unassembled WGS sequence"/>
</dbReference>
<feature type="compositionally biased region" description="Low complexity" evidence="6">
    <location>
        <begin position="248"/>
        <end position="261"/>
    </location>
</feature>
<evidence type="ECO:0000256" key="4">
    <source>
        <dbReference type="ARBA" id="ARBA00022833"/>
    </source>
</evidence>
<evidence type="ECO:0000256" key="3">
    <source>
        <dbReference type="ARBA" id="ARBA00022771"/>
    </source>
</evidence>
<feature type="domain" description="C2H2-type" evidence="7">
    <location>
        <begin position="89"/>
        <end position="118"/>
    </location>
</feature>
<dbReference type="PANTHER" id="PTHR46179">
    <property type="entry name" value="ZINC FINGER PROTEIN"/>
    <property type="match status" value="1"/>
</dbReference>
<feature type="compositionally biased region" description="Low complexity" evidence="6">
    <location>
        <begin position="423"/>
        <end position="434"/>
    </location>
</feature>
<dbReference type="InterPro" id="IPR036236">
    <property type="entry name" value="Znf_C2H2_sf"/>
</dbReference>
<feature type="compositionally biased region" description="Basic and acidic residues" evidence="6">
    <location>
        <begin position="214"/>
        <end position="236"/>
    </location>
</feature>
<dbReference type="PANTHER" id="PTHR46179:SF25">
    <property type="entry name" value="METAL RESPONSE ELEMENT-BINDING TRANSCRIPTION FACTOR-1, ISOFORM C"/>
    <property type="match status" value="1"/>
</dbReference>
<keyword evidence="2" id="KW-0677">Repeat</keyword>